<dbReference type="AlphaFoldDB" id="A0A7T8GTI3"/>
<name>A0A7T8GTI3_CALRO</name>
<evidence type="ECO:0000313" key="1">
    <source>
        <dbReference type="EMBL" id="QQP37305.1"/>
    </source>
</evidence>
<reference evidence="2" key="1">
    <citation type="submission" date="2021-01" db="EMBL/GenBank/DDBJ databases">
        <title>Caligus Genome Assembly.</title>
        <authorList>
            <person name="Gallardo-Escarate C."/>
        </authorList>
    </citation>
    <scope>NUCLEOTIDE SEQUENCE [LARGE SCALE GENOMIC DNA]</scope>
</reference>
<keyword evidence="2" id="KW-1185">Reference proteome</keyword>
<dbReference type="Proteomes" id="UP000595437">
    <property type="component" value="Chromosome 12"/>
</dbReference>
<gene>
    <name evidence="1" type="ORF">FKW44_017530</name>
</gene>
<accession>A0A7T8GTI3</accession>
<proteinExistence type="predicted"/>
<evidence type="ECO:0000313" key="2">
    <source>
        <dbReference type="Proteomes" id="UP000595437"/>
    </source>
</evidence>
<dbReference type="EMBL" id="CP045901">
    <property type="protein sequence ID" value="QQP37305.1"/>
    <property type="molecule type" value="Genomic_DNA"/>
</dbReference>
<sequence>MRGTVLFGGFNTGKRCKEENTVRASLLNCKAYIAKKLMGGETSMREISGQSWFRPPLVTRHFP</sequence>
<organism evidence="1 2">
    <name type="scientific">Caligus rogercresseyi</name>
    <name type="common">Sea louse</name>
    <dbReference type="NCBI Taxonomy" id="217165"/>
    <lineage>
        <taxon>Eukaryota</taxon>
        <taxon>Metazoa</taxon>
        <taxon>Ecdysozoa</taxon>
        <taxon>Arthropoda</taxon>
        <taxon>Crustacea</taxon>
        <taxon>Multicrustacea</taxon>
        <taxon>Hexanauplia</taxon>
        <taxon>Copepoda</taxon>
        <taxon>Siphonostomatoida</taxon>
        <taxon>Caligidae</taxon>
        <taxon>Caligus</taxon>
    </lineage>
</organism>
<protein>
    <submittedName>
        <fullName evidence="1">Uncharacterized protein</fullName>
    </submittedName>
</protein>